<feature type="chain" id="PRO_5047179676" evidence="2">
    <location>
        <begin position="21"/>
        <end position="370"/>
    </location>
</feature>
<dbReference type="Proteomes" id="UP001261624">
    <property type="component" value="Unassembled WGS sequence"/>
</dbReference>
<feature type="signal peptide" evidence="2">
    <location>
        <begin position="1"/>
        <end position="20"/>
    </location>
</feature>
<organism evidence="3 4">
    <name type="scientific">Autumnicola patrickiae</name>
    <dbReference type="NCBI Taxonomy" id="3075591"/>
    <lineage>
        <taxon>Bacteria</taxon>
        <taxon>Pseudomonadati</taxon>
        <taxon>Bacteroidota</taxon>
        <taxon>Flavobacteriia</taxon>
        <taxon>Flavobacteriales</taxon>
        <taxon>Flavobacteriaceae</taxon>
        <taxon>Autumnicola</taxon>
    </lineage>
</organism>
<keyword evidence="4" id="KW-1185">Reference proteome</keyword>
<proteinExistence type="predicted"/>
<evidence type="ECO:0000313" key="4">
    <source>
        <dbReference type="Proteomes" id="UP001261624"/>
    </source>
</evidence>
<reference evidence="3 4" key="1">
    <citation type="submission" date="2023-09" db="EMBL/GenBank/DDBJ databases">
        <authorList>
            <person name="Rey-Velasco X."/>
        </authorList>
    </citation>
    <scope>NUCLEOTIDE SEQUENCE [LARGE SCALE GENOMIC DNA]</scope>
    <source>
        <strain evidence="3 4">F188</strain>
    </source>
</reference>
<feature type="coiled-coil region" evidence="1">
    <location>
        <begin position="166"/>
        <end position="200"/>
    </location>
</feature>
<name>A0ABU3E5I1_9FLAO</name>
<evidence type="ECO:0000313" key="3">
    <source>
        <dbReference type="EMBL" id="MDT0691248.1"/>
    </source>
</evidence>
<gene>
    <name evidence="3" type="ORF">RM549_15740</name>
</gene>
<evidence type="ECO:0000256" key="2">
    <source>
        <dbReference type="SAM" id="SignalP"/>
    </source>
</evidence>
<keyword evidence="1" id="KW-0175">Coiled coil</keyword>
<evidence type="ECO:0000256" key="1">
    <source>
        <dbReference type="SAM" id="Coils"/>
    </source>
</evidence>
<accession>A0ABU3E5I1</accession>
<comment type="caution">
    <text evidence="3">The sequence shown here is derived from an EMBL/GenBank/DDBJ whole genome shotgun (WGS) entry which is preliminary data.</text>
</comment>
<protein>
    <submittedName>
        <fullName evidence="3">Uncharacterized protein</fullName>
    </submittedName>
</protein>
<dbReference type="RefSeq" id="WP_311686561.1">
    <property type="nucleotide sequence ID" value="NZ_JAVRHM010000021.1"/>
</dbReference>
<keyword evidence="2" id="KW-0732">Signal</keyword>
<dbReference type="EMBL" id="JAVRHM010000021">
    <property type="protein sequence ID" value="MDT0691248.1"/>
    <property type="molecule type" value="Genomic_DNA"/>
</dbReference>
<sequence length="370" mass="43102">MRCIILIISLLAFNILSAQAWKHKSSENAFDGKYRIASVTGTGNDYPYHKPTLVINLVKENLLNFYIADAGYYQSVYDIEIFWVFDNEPNLMYLSRNLSKSPDGKIIFLDDFKNTNTGEYFHKLEFIEKLKSANKVDVRIKNRFGKNDIVFPLSGSTQSINFVISKEFKNKEIAEQEKIREIAEQEIQKAIEERKKILMMFPYDLLGEPSSKMLEKIDEYSELYDFELSDIDSLNLKPDKLLDQYVKLNLFDKNNNIIKSISFRDVVPDDFRKNLVKKEEDFDKKTINTLLQDYDLTDKEKEFLKKEIANPAGYTDFEIKDLDSIHIDFSQTGNRRLFKKIDFLNKANSVIYSVPSVMIQIYATSTASEE</sequence>